<dbReference type="InterPro" id="IPR050426">
    <property type="entry name" value="Glycosyltransferase_28"/>
</dbReference>
<evidence type="ECO:0000256" key="1">
    <source>
        <dbReference type="ARBA" id="ARBA00006962"/>
    </source>
</evidence>
<dbReference type="PANTHER" id="PTHR48050:SF13">
    <property type="entry name" value="STEROL 3-BETA-GLUCOSYLTRANSFERASE UGT80A2"/>
    <property type="match status" value="1"/>
</dbReference>
<protein>
    <submittedName>
        <fullName evidence="7">Activator-dependent family glycosyltransferase</fullName>
    </submittedName>
</protein>
<dbReference type="InterPro" id="IPR048284">
    <property type="entry name" value="EryCIII-like_N"/>
</dbReference>
<dbReference type="NCBIfam" id="TIGR04516">
    <property type="entry name" value="glycosyl_450act"/>
    <property type="match status" value="1"/>
</dbReference>
<dbReference type="InterPro" id="IPR010610">
    <property type="entry name" value="EryCIII-like_C"/>
</dbReference>
<keyword evidence="4" id="KW-0045">Antibiotic biosynthesis</keyword>
<dbReference type="Pfam" id="PF06722">
    <property type="entry name" value="EryCIII-like_C"/>
    <property type="match status" value="1"/>
</dbReference>
<dbReference type="CDD" id="cd03784">
    <property type="entry name" value="GT1_Gtf-like"/>
    <property type="match status" value="1"/>
</dbReference>
<keyword evidence="8" id="KW-1185">Reference proteome</keyword>
<dbReference type="RefSeq" id="WP_063788283.1">
    <property type="nucleotide sequence ID" value="NZ_BBOK01000010.1"/>
</dbReference>
<sequence length="465" mass="50293">MRVLLTVFAAKPHLYNLISLAWALRASGHEVRVASQPDVTDAITRAGLTAVPVGDELNLSASFRPGEDRAGAEQGGVWQRLSGVTETRPEKLTWNYVLGTYTIGCSMEYEHMAGQTMMDDLVEHARAWRPDLVLWDALTFVGPVAARACGAAHARVLFGVDYNAHMLGAYADLLSAQPPQTRDDPLSDWLTGRLARYGLPFEPEDAVEMMTGQWTIDPTPAWMQLPVGVPLLPMRYVPYNGPSTVPGWVLERPRRPRVCMSLGMSGRELLGRDQMSIGDGASAEPPVSVLLRTLAELDIELVVTLSKDQLAAVSGLPDNVRAVDFVPLNDLLPTCAAVIHHGGFGTVGNVLTHGVPSITVPAPWWDETDLGRHIEARGAGLLVDPREASAEVLRAGVARLLGEPSFRSAAHAVRRELHATPSPRAVVPQVERLVAVHRSGSQLPCSPSGTLRGRWMRAIGSAVKS</sequence>
<reference evidence="7 8" key="1">
    <citation type="submission" date="2024-10" db="EMBL/GenBank/DDBJ databases">
        <title>The Natural Products Discovery Center: Release of the First 8490 Sequenced Strains for Exploring Actinobacteria Biosynthetic Diversity.</title>
        <authorList>
            <person name="Kalkreuter E."/>
            <person name="Kautsar S.A."/>
            <person name="Yang D."/>
            <person name="Bader C.D."/>
            <person name="Teijaro C.N."/>
            <person name="Fluegel L."/>
            <person name="Davis C.M."/>
            <person name="Simpson J.R."/>
            <person name="Lauterbach L."/>
            <person name="Steele A.D."/>
            <person name="Gui C."/>
            <person name="Meng S."/>
            <person name="Li G."/>
            <person name="Viehrig K."/>
            <person name="Ye F."/>
            <person name="Su P."/>
            <person name="Kiefer A.F."/>
            <person name="Nichols A."/>
            <person name="Cepeda A.J."/>
            <person name="Yan W."/>
            <person name="Fan B."/>
            <person name="Jiang Y."/>
            <person name="Adhikari A."/>
            <person name="Zheng C.-J."/>
            <person name="Schuster L."/>
            <person name="Cowan T.M."/>
            <person name="Smanski M.J."/>
            <person name="Chevrette M.G."/>
            <person name="De Carvalho L.P.S."/>
            <person name="Shen B."/>
        </authorList>
    </citation>
    <scope>NUCLEOTIDE SEQUENCE [LARGE SCALE GENOMIC DNA]</scope>
    <source>
        <strain evidence="7 8">NPDC093086</strain>
    </source>
</reference>
<evidence type="ECO:0000256" key="2">
    <source>
        <dbReference type="ARBA" id="ARBA00022676"/>
    </source>
</evidence>
<organism evidence="7 8">
    <name type="scientific">Streptomyces ardesiacus</name>
    <dbReference type="NCBI Taxonomy" id="285564"/>
    <lineage>
        <taxon>Bacteria</taxon>
        <taxon>Bacillati</taxon>
        <taxon>Actinomycetota</taxon>
        <taxon>Actinomycetes</taxon>
        <taxon>Kitasatosporales</taxon>
        <taxon>Streptomycetaceae</taxon>
        <taxon>Streptomyces</taxon>
    </lineage>
</organism>
<dbReference type="EMBL" id="JBIVPC010000015">
    <property type="protein sequence ID" value="MFJ6039693.1"/>
    <property type="molecule type" value="Genomic_DNA"/>
</dbReference>
<feature type="domain" description="Erythromycin biosynthesis protein CIII-like N-terminal" evidence="6">
    <location>
        <begin position="22"/>
        <end position="263"/>
    </location>
</feature>
<keyword evidence="2" id="KW-0328">Glycosyltransferase</keyword>
<name>A0ABW8HGH7_9ACTN</name>
<evidence type="ECO:0000256" key="3">
    <source>
        <dbReference type="ARBA" id="ARBA00022679"/>
    </source>
</evidence>
<accession>A0ABW8HGH7</accession>
<dbReference type="PANTHER" id="PTHR48050">
    <property type="entry name" value="STEROL 3-BETA-GLUCOSYLTRANSFERASE"/>
    <property type="match status" value="1"/>
</dbReference>
<dbReference type="InterPro" id="IPR002213">
    <property type="entry name" value="UDP_glucos_trans"/>
</dbReference>
<dbReference type="InterPro" id="IPR030953">
    <property type="entry name" value="Glycosyl_450act"/>
</dbReference>
<evidence type="ECO:0000259" key="5">
    <source>
        <dbReference type="Pfam" id="PF06722"/>
    </source>
</evidence>
<comment type="similarity">
    <text evidence="1">Belongs to the glycosyltransferase 28 family.</text>
</comment>
<feature type="domain" description="Erythromycin biosynthesis protein CIII-like C-terminal" evidence="5">
    <location>
        <begin position="289"/>
        <end position="433"/>
    </location>
</feature>
<comment type="caution">
    <text evidence="7">The sequence shown here is derived from an EMBL/GenBank/DDBJ whole genome shotgun (WGS) entry which is preliminary data.</text>
</comment>
<evidence type="ECO:0000259" key="6">
    <source>
        <dbReference type="Pfam" id="PF21036"/>
    </source>
</evidence>
<evidence type="ECO:0000313" key="7">
    <source>
        <dbReference type="EMBL" id="MFJ6039693.1"/>
    </source>
</evidence>
<proteinExistence type="inferred from homology"/>
<gene>
    <name evidence="7" type="ORF">ACIQFM_25970</name>
</gene>
<keyword evidence="3" id="KW-0808">Transferase</keyword>
<evidence type="ECO:0000256" key="4">
    <source>
        <dbReference type="ARBA" id="ARBA00023194"/>
    </source>
</evidence>
<dbReference type="Gene3D" id="3.40.50.2000">
    <property type="entry name" value="Glycogen Phosphorylase B"/>
    <property type="match status" value="2"/>
</dbReference>
<dbReference type="Proteomes" id="UP001617907">
    <property type="component" value="Unassembled WGS sequence"/>
</dbReference>
<evidence type="ECO:0000313" key="8">
    <source>
        <dbReference type="Proteomes" id="UP001617907"/>
    </source>
</evidence>
<dbReference type="SUPFAM" id="SSF53756">
    <property type="entry name" value="UDP-Glycosyltransferase/glycogen phosphorylase"/>
    <property type="match status" value="1"/>
</dbReference>
<dbReference type="Pfam" id="PF21036">
    <property type="entry name" value="EryCIII-like_N"/>
    <property type="match status" value="1"/>
</dbReference>